<evidence type="ECO:0000256" key="1">
    <source>
        <dbReference type="ARBA" id="ARBA00004370"/>
    </source>
</evidence>
<dbReference type="Proteomes" id="UP000719412">
    <property type="component" value="Unassembled WGS sequence"/>
</dbReference>
<reference evidence="10" key="1">
    <citation type="journal article" date="2020" name="J Insects Food Feed">
        <title>The yellow mealworm (Tenebrio molitor) genome: a resource for the emerging insects as food and feed industry.</title>
        <authorList>
            <person name="Eriksson T."/>
            <person name="Andere A."/>
            <person name="Kelstrup H."/>
            <person name="Emery V."/>
            <person name="Picard C."/>
        </authorList>
    </citation>
    <scope>NUCLEOTIDE SEQUENCE</scope>
    <source>
        <strain evidence="10">Stoneville</strain>
        <tissue evidence="10">Whole head</tissue>
    </source>
</reference>
<dbReference type="SUPFAM" id="SSF53067">
    <property type="entry name" value="Actin-like ATPase domain"/>
    <property type="match status" value="2"/>
</dbReference>
<evidence type="ECO:0000256" key="4">
    <source>
        <dbReference type="ARBA" id="ARBA00022737"/>
    </source>
</evidence>
<keyword evidence="7" id="KW-0472">Membrane</keyword>
<dbReference type="Gene3D" id="2.60.34.10">
    <property type="entry name" value="Substrate Binding Domain Of DNAk, Chain A, domain 1"/>
    <property type="match status" value="1"/>
</dbReference>
<dbReference type="EMBL" id="JABDTM020026239">
    <property type="protein sequence ID" value="KAH0812166.1"/>
    <property type="molecule type" value="Genomic_DNA"/>
</dbReference>
<keyword evidence="11" id="KW-1185">Reference proteome</keyword>
<feature type="domain" description="PDZ" evidence="9">
    <location>
        <begin position="1068"/>
        <end position="1144"/>
    </location>
</feature>
<feature type="region of interest" description="Disordered" evidence="8">
    <location>
        <begin position="1311"/>
        <end position="1357"/>
    </location>
</feature>
<feature type="domain" description="PDZ" evidence="9">
    <location>
        <begin position="1566"/>
        <end position="1659"/>
    </location>
</feature>
<evidence type="ECO:0000256" key="5">
    <source>
        <dbReference type="ARBA" id="ARBA00022741"/>
    </source>
</evidence>
<dbReference type="GO" id="GO:0005524">
    <property type="term" value="F:ATP binding"/>
    <property type="evidence" value="ECO:0007669"/>
    <property type="project" value="UniProtKB-KW"/>
</dbReference>
<dbReference type="PROSITE" id="PS50106">
    <property type="entry name" value="PDZ"/>
    <property type="match status" value="3"/>
</dbReference>
<dbReference type="GO" id="GO:0006950">
    <property type="term" value="P:response to stress"/>
    <property type="evidence" value="ECO:0007669"/>
    <property type="project" value="UniProtKB-ARBA"/>
</dbReference>
<dbReference type="Gene3D" id="3.90.640.10">
    <property type="entry name" value="Actin, Chain A, domain 4"/>
    <property type="match status" value="1"/>
</dbReference>
<evidence type="ECO:0000256" key="8">
    <source>
        <dbReference type="SAM" id="MobiDB-lite"/>
    </source>
</evidence>
<reference evidence="10" key="2">
    <citation type="submission" date="2021-08" db="EMBL/GenBank/DDBJ databases">
        <authorList>
            <person name="Eriksson T."/>
        </authorList>
    </citation>
    <scope>NUCLEOTIDE SEQUENCE</scope>
    <source>
        <strain evidence="10">Stoneville</strain>
        <tissue evidence="10">Whole head</tissue>
    </source>
</reference>
<name>A0A8J6LGH1_TENMO</name>
<evidence type="ECO:0000259" key="9">
    <source>
        <dbReference type="PROSITE" id="PS50106"/>
    </source>
</evidence>
<dbReference type="InterPro" id="IPR029047">
    <property type="entry name" value="HSP70_peptide-bd_sf"/>
</dbReference>
<evidence type="ECO:0000256" key="7">
    <source>
        <dbReference type="ARBA" id="ARBA00023136"/>
    </source>
</evidence>
<comment type="subcellular location">
    <subcellularLocation>
        <location evidence="1">Membrane</location>
    </subcellularLocation>
</comment>
<gene>
    <name evidence="10" type="ORF">GEV33_010625</name>
</gene>
<dbReference type="InterPro" id="IPR018181">
    <property type="entry name" value="Heat_shock_70_CS"/>
</dbReference>
<keyword evidence="3" id="KW-0597">Phosphoprotein</keyword>
<dbReference type="InterPro" id="IPR013126">
    <property type="entry name" value="Hsp_70_fam"/>
</dbReference>
<dbReference type="FunFam" id="2.30.42.10:FF:000070">
    <property type="entry name" value="Multiple PDZ domain protein"/>
    <property type="match status" value="1"/>
</dbReference>
<dbReference type="SMART" id="SM00228">
    <property type="entry name" value="PDZ"/>
    <property type="match status" value="3"/>
</dbReference>
<feature type="region of interest" description="Disordered" evidence="8">
    <location>
        <begin position="1507"/>
        <end position="1533"/>
    </location>
</feature>
<keyword evidence="6" id="KW-0067">ATP-binding</keyword>
<accession>A0A8J6LGH1</accession>
<dbReference type="PROSITE" id="PS01036">
    <property type="entry name" value="HSP70_3"/>
    <property type="match status" value="1"/>
</dbReference>
<dbReference type="GO" id="GO:0016020">
    <property type="term" value="C:membrane"/>
    <property type="evidence" value="ECO:0007669"/>
    <property type="project" value="UniProtKB-SubCell"/>
</dbReference>
<sequence length="1846" mass="204147">MQLLLGRYLHWAHGNTLGAGPACRDGQLMNPIFKIYLKGDGRIAAALGSHAPIVPTKILGDPVELDRHLIENGYAETSSHHPPSSYSTPYIYTASQHSNYQLHPISGAVDVVRNPLPIGNVPTPPPPIAMPVITNMLPLDMALHEPNLPETETYSVELKKDDLGLGITVAGYVCERGGYGTDADSGPFLIRLNLPTVTIHHGVGLSLFGGKYAEKKLCGLEGIFGLNRRDPCLIKEISGIFVKSIGKGSAADLTRRIKINDRIVETVLGPVWVLAVSGAVWKDGKVEIIANEHGNITTPSFVSFNDNERLIGDAAKNQASTNLSNTIFDIKRIIGRSYDDPCLQKDLKRWPFKVVNCENKPKIQVEFRGEIKEFAPEEITAMVLTKMKQTAEAFLGTTVKDAVLTVPAYFNNHQRQATKDAGAIAGLTVHRLIHEPTAAAITYGLDKHITGTKNVVVFDLGGGTVDVSVLVIHEDPFFDVIGTAGDTHLGGEDFDNRLVDYLAEEFHHKFSKDLRTDPRAMRRLRTVAERAKRTLSSSMEASIEVDALFDGIDFCTSISRAKFEELNEDLFERILDVVCTALRNAKMTKAWVDDVVLVGGSTQIPKIQELLKDLFWDMPPNVSMNPDEAVAYGAAVQAAAFNGECELYMSDVTPFSLGAKITNSRISTIIERNTPIPCSKTKSFDIDCRTSTVVRAFEREESVPKRKTLLGELRFEGSETELRELKVQFVVDSSGILRVRAAIESFKSLVPKGRFSEQEIEKMVDGTSVLGHTNHQAVELLRSTGPVVSIKFERYLRGPKYEQLQQAIRANELRPPSPLSPTISSLPKVPLSLVQMSYLGIEPEGESRTSFDFDSTVLSEGPGNDEEEIVIDCRRSMQFSIDSHESIYEKWKEKVADDVEIVIAQMQKEPSSGLSISLEGTVDVEDGKEVRPHHYIRNILPDGPVGRNKILQAGDELLEVNGMQLMGLNHLEVVSILKQLPNFVSLVCARYPVPIRIIDTSQHREAFQARKILAGSLQTLIPNNDRLVKAKSETSIASSFNSEQCNGSRSRSLELIAGLPMWSSEPTVVDLNKGDHGLGFSILDYQDPLNPQETVIVIRSLVPGGVAQLDGRLIPGDRLLSVNNHNVEHVTLDRAVQVLKGAPKGPVRITVAKPLTANDAVSHTSQFVRKILQEWSEELEYLIMDTEDDQTCLEDFQECIEEYQECLEVVHICIDEDNSSFNRSASTSQIEDLGENITNAQKNFNSDFLDNNNLLTVKQKDSIGDSDLDISYKSTNDHLNNKLECDNKTSSGCAPLKTIIDNKALNKTDSLTQSDKASNQDGYETCVDESLSEEGPKNNNNEQGEEEVTPTNSKVNVSGSFGIDSEVVTVINATSEPCLALDQCTNHIYLDTKSDDELKSYDQSDSLGPDEFFLVQYPPDEAQEVPKSFSEPNVLDTVCEMPPRKLTYRLREYYNDYKDCLESYKVYSDEKKDEMSDDLIFNEIFLPFKSRSAPNIMDSSFVTLTYDPGPDRSRRKSDIAPGHQANDDSEGALSMTVIKPIDSEYGALKTSHVNDMLQKHWGSTHTIKVFREPNTSLGISIVGGKVDIHSTDSSFDKVLGIFVKNVVPDSPAGKLGLFKTGDRILEVSGVDLRHESHEKAVEAIRNAANPVTFVIQSLIPWNYENEVESFKSNENNCPSPYPSPVSDKPPTDFELPQITISNEDQKQEMVQIKVEEVSEEKGSREISTKVYMSVERVPSPPLINDKDVSLKDESLEESEEDEEVDIREMEGRTVTTKGQQLALKTHINLGCAASFATLDKLVDKFTLPPAALPIGDASLTHVIKIAAHSTTSPTPTAIRQSFIMTP</sequence>
<dbReference type="FunFam" id="3.90.640.10:FF:000002">
    <property type="entry name" value="Heat shock 70 kDa"/>
    <property type="match status" value="1"/>
</dbReference>
<dbReference type="SUPFAM" id="SSF100920">
    <property type="entry name" value="Heat shock protein 70kD (HSP70), peptide-binding domain"/>
    <property type="match status" value="1"/>
</dbReference>
<dbReference type="Gene3D" id="3.30.30.30">
    <property type="match status" value="1"/>
</dbReference>
<feature type="domain" description="PDZ" evidence="9">
    <location>
        <begin position="903"/>
        <end position="992"/>
    </location>
</feature>
<proteinExistence type="inferred from homology"/>
<dbReference type="PANTHER" id="PTHR19375">
    <property type="entry name" value="HEAT SHOCK PROTEIN 70KDA"/>
    <property type="match status" value="1"/>
</dbReference>
<dbReference type="CDD" id="cd06669">
    <property type="entry name" value="PDZ5_MUPP1-like"/>
    <property type="match status" value="1"/>
</dbReference>
<evidence type="ECO:0000256" key="2">
    <source>
        <dbReference type="ARBA" id="ARBA00007381"/>
    </source>
</evidence>
<dbReference type="Gene3D" id="3.30.420.40">
    <property type="match status" value="2"/>
</dbReference>
<dbReference type="Pfam" id="PF00012">
    <property type="entry name" value="HSP70"/>
    <property type="match status" value="1"/>
</dbReference>
<dbReference type="InterPro" id="IPR036034">
    <property type="entry name" value="PDZ_sf"/>
</dbReference>
<keyword evidence="5" id="KW-0547">Nucleotide-binding</keyword>
<dbReference type="GO" id="GO:0140662">
    <property type="term" value="F:ATP-dependent protein folding chaperone"/>
    <property type="evidence" value="ECO:0007669"/>
    <property type="project" value="InterPro"/>
</dbReference>
<evidence type="ECO:0000313" key="10">
    <source>
        <dbReference type="EMBL" id="KAH0812166.1"/>
    </source>
</evidence>
<feature type="compositionally biased region" description="Polar residues" evidence="8">
    <location>
        <begin position="1311"/>
        <end position="1322"/>
    </location>
</feature>
<evidence type="ECO:0000256" key="3">
    <source>
        <dbReference type="ARBA" id="ARBA00022553"/>
    </source>
</evidence>
<dbReference type="SUPFAM" id="SSF50156">
    <property type="entry name" value="PDZ domain-like"/>
    <property type="match status" value="4"/>
</dbReference>
<dbReference type="PRINTS" id="PR00301">
    <property type="entry name" value="HEATSHOCK70"/>
</dbReference>
<comment type="caution">
    <text evidence="10">The sequence shown here is derived from an EMBL/GenBank/DDBJ whole genome shotgun (WGS) entry which is preliminary data.</text>
</comment>
<keyword evidence="4" id="KW-0677">Repeat</keyword>
<dbReference type="Pfam" id="PF00595">
    <property type="entry name" value="PDZ"/>
    <property type="match status" value="3"/>
</dbReference>
<dbReference type="InterPro" id="IPR043129">
    <property type="entry name" value="ATPase_NBD"/>
</dbReference>
<dbReference type="PROSITE" id="PS00329">
    <property type="entry name" value="HSP70_2"/>
    <property type="match status" value="1"/>
</dbReference>
<dbReference type="Gene3D" id="2.30.42.10">
    <property type="match status" value="4"/>
</dbReference>
<dbReference type="InterPro" id="IPR001478">
    <property type="entry name" value="PDZ"/>
</dbReference>
<protein>
    <recommendedName>
        <fullName evidence="9">PDZ domain-containing protein</fullName>
    </recommendedName>
</protein>
<dbReference type="CDD" id="cd06668">
    <property type="entry name" value="PDZ4_MUPP1-like"/>
    <property type="match status" value="1"/>
</dbReference>
<evidence type="ECO:0000313" key="11">
    <source>
        <dbReference type="Proteomes" id="UP000719412"/>
    </source>
</evidence>
<feature type="compositionally biased region" description="Basic and acidic residues" evidence="8">
    <location>
        <begin position="1509"/>
        <end position="1518"/>
    </location>
</feature>
<comment type="similarity">
    <text evidence="2">Belongs to the heat shock protein 70 family.</text>
</comment>
<evidence type="ECO:0000256" key="6">
    <source>
        <dbReference type="ARBA" id="ARBA00022840"/>
    </source>
</evidence>
<dbReference type="CDD" id="cd06671">
    <property type="entry name" value="PDZ7_MUPP1-PD6_PATJ-like"/>
    <property type="match status" value="1"/>
</dbReference>
<organism evidence="10 11">
    <name type="scientific">Tenebrio molitor</name>
    <name type="common">Yellow mealworm beetle</name>
    <dbReference type="NCBI Taxonomy" id="7067"/>
    <lineage>
        <taxon>Eukaryota</taxon>
        <taxon>Metazoa</taxon>
        <taxon>Ecdysozoa</taxon>
        <taxon>Arthropoda</taxon>
        <taxon>Hexapoda</taxon>
        <taxon>Insecta</taxon>
        <taxon>Pterygota</taxon>
        <taxon>Neoptera</taxon>
        <taxon>Endopterygota</taxon>
        <taxon>Coleoptera</taxon>
        <taxon>Polyphaga</taxon>
        <taxon>Cucujiformia</taxon>
        <taxon>Tenebrionidae</taxon>
        <taxon>Tenebrio</taxon>
    </lineage>
</organism>
<dbReference type="FunFam" id="3.30.30.30:FF:000001">
    <property type="entry name" value="heat shock 70 kDa protein-like"/>
    <property type="match status" value="1"/>
</dbReference>